<accession>A0A533QAQ8</accession>
<proteinExistence type="predicted"/>
<evidence type="ECO:0000313" key="1">
    <source>
        <dbReference type="EMBL" id="TLD41784.1"/>
    </source>
</evidence>
<organism evidence="1 2">
    <name type="scientific">Candidatus Jettenia ecosi</name>
    <dbReference type="NCBI Taxonomy" id="2494326"/>
    <lineage>
        <taxon>Bacteria</taxon>
        <taxon>Pseudomonadati</taxon>
        <taxon>Planctomycetota</taxon>
        <taxon>Candidatus Brocadiia</taxon>
        <taxon>Candidatus Brocadiales</taxon>
        <taxon>Candidatus Brocadiaceae</taxon>
        <taxon>Candidatus Jettenia</taxon>
    </lineage>
</organism>
<comment type="caution">
    <text evidence="1">The sequence shown here is derived from an EMBL/GenBank/DDBJ whole genome shotgun (WGS) entry which is preliminary data.</text>
</comment>
<evidence type="ECO:0000313" key="2">
    <source>
        <dbReference type="Proteomes" id="UP000319783"/>
    </source>
</evidence>
<dbReference type="AlphaFoldDB" id="A0A533QAQ8"/>
<gene>
    <name evidence="1" type="ORF">JETT_1939</name>
</gene>
<sequence length="42" mass="4962">MYCKPVHTIILMNLAIEDHLDQKNTGEENVIKNCFAVFYIEY</sequence>
<protein>
    <submittedName>
        <fullName evidence="1">Uncharacterized protein</fullName>
    </submittedName>
</protein>
<reference evidence="1 2" key="1">
    <citation type="submission" date="2019-04" db="EMBL/GenBank/DDBJ databases">
        <title>Genome of a novel bacterium Candidatus Jettenia ecosi reconstructed from metagenome of an anammox bioreactor.</title>
        <authorList>
            <person name="Mardanov A.V."/>
            <person name="Beletsky A.V."/>
            <person name="Ravin N.V."/>
            <person name="Botchkova E.A."/>
            <person name="Litti Y.V."/>
            <person name="Nozhevnikova A.N."/>
        </authorList>
    </citation>
    <scope>NUCLEOTIDE SEQUENCE [LARGE SCALE GENOMIC DNA]</scope>
    <source>
        <strain evidence="1">J2</strain>
    </source>
</reference>
<dbReference type="EMBL" id="SULG01000036">
    <property type="protein sequence ID" value="TLD41784.1"/>
    <property type="molecule type" value="Genomic_DNA"/>
</dbReference>
<dbReference type="Proteomes" id="UP000319783">
    <property type="component" value="Unassembled WGS sequence"/>
</dbReference>
<name>A0A533QAQ8_9BACT</name>